<organism evidence="2 3">
    <name type="scientific">Actinoplanes subglobosus</name>
    <dbReference type="NCBI Taxonomy" id="1547892"/>
    <lineage>
        <taxon>Bacteria</taxon>
        <taxon>Bacillati</taxon>
        <taxon>Actinomycetota</taxon>
        <taxon>Actinomycetes</taxon>
        <taxon>Micromonosporales</taxon>
        <taxon>Micromonosporaceae</taxon>
        <taxon>Actinoplanes</taxon>
    </lineage>
</organism>
<dbReference type="Proteomes" id="UP001595867">
    <property type="component" value="Unassembled WGS sequence"/>
</dbReference>
<proteinExistence type="predicted"/>
<reference evidence="3" key="1">
    <citation type="journal article" date="2019" name="Int. J. Syst. Evol. Microbiol.">
        <title>The Global Catalogue of Microorganisms (GCM) 10K type strain sequencing project: providing services to taxonomists for standard genome sequencing and annotation.</title>
        <authorList>
            <consortium name="The Broad Institute Genomics Platform"/>
            <consortium name="The Broad Institute Genome Sequencing Center for Infectious Disease"/>
            <person name="Wu L."/>
            <person name="Ma J."/>
        </authorList>
    </citation>
    <scope>NUCLEOTIDE SEQUENCE [LARGE SCALE GENOMIC DNA]</scope>
    <source>
        <strain evidence="3">TBRC 5832</strain>
    </source>
</reference>
<feature type="region of interest" description="Disordered" evidence="1">
    <location>
        <begin position="59"/>
        <end position="121"/>
    </location>
</feature>
<dbReference type="RefSeq" id="WP_378066168.1">
    <property type="nucleotide sequence ID" value="NZ_JBHSBL010000007.1"/>
</dbReference>
<accession>A0ABV8IME1</accession>
<dbReference type="EMBL" id="JBHSBL010000007">
    <property type="protein sequence ID" value="MFC4065136.1"/>
    <property type="molecule type" value="Genomic_DNA"/>
</dbReference>
<comment type="caution">
    <text evidence="2">The sequence shown here is derived from an EMBL/GenBank/DDBJ whole genome shotgun (WGS) entry which is preliminary data.</text>
</comment>
<evidence type="ECO:0000313" key="2">
    <source>
        <dbReference type="EMBL" id="MFC4065136.1"/>
    </source>
</evidence>
<evidence type="ECO:0000256" key="1">
    <source>
        <dbReference type="SAM" id="MobiDB-lite"/>
    </source>
</evidence>
<gene>
    <name evidence="2" type="ORF">ACFO0C_09345</name>
</gene>
<sequence>MKIVSVLMIRWPLFAVLPALAAIVWWLLSPFGPARRSSAGGTRALTSATLRLGCNAALPGLPGPRKDCRSEPPLPEPMPAPPAATPPAPVRKPAKSAYRANSAAHRLSSAPSVSRRSHALH</sequence>
<feature type="compositionally biased region" description="Pro residues" evidence="1">
    <location>
        <begin position="72"/>
        <end position="90"/>
    </location>
</feature>
<evidence type="ECO:0000313" key="3">
    <source>
        <dbReference type="Proteomes" id="UP001595867"/>
    </source>
</evidence>
<protein>
    <submittedName>
        <fullName evidence="2">Uncharacterized protein</fullName>
    </submittedName>
</protein>
<name>A0ABV8IME1_9ACTN</name>
<keyword evidence="3" id="KW-1185">Reference proteome</keyword>